<keyword evidence="5" id="KW-1185">Reference proteome</keyword>
<evidence type="ECO:0000256" key="2">
    <source>
        <dbReference type="SAM" id="Phobius"/>
    </source>
</evidence>
<keyword evidence="2" id="KW-0472">Membrane</keyword>
<reference evidence="5" key="1">
    <citation type="submission" date="2023-07" db="EMBL/GenBank/DDBJ databases">
        <title>30 novel species of actinomycetes from the DSMZ collection.</title>
        <authorList>
            <person name="Nouioui I."/>
        </authorList>
    </citation>
    <scope>NUCLEOTIDE SEQUENCE [LARGE SCALE GENOMIC DNA]</scope>
    <source>
        <strain evidence="5">DSM 40932</strain>
    </source>
</reference>
<feature type="transmembrane region" description="Helical" evidence="2">
    <location>
        <begin position="71"/>
        <end position="93"/>
    </location>
</feature>
<feature type="compositionally biased region" description="Low complexity" evidence="1">
    <location>
        <begin position="33"/>
        <end position="44"/>
    </location>
</feature>
<gene>
    <name evidence="4" type="ORF">RM717_25475</name>
</gene>
<feature type="region of interest" description="Disordered" evidence="1">
    <location>
        <begin position="33"/>
        <end position="65"/>
    </location>
</feature>
<evidence type="ECO:0000259" key="3">
    <source>
        <dbReference type="Pfam" id="PF10708"/>
    </source>
</evidence>
<evidence type="ECO:0000313" key="5">
    <source>
        <dbReference type="Proteomes" id="UP001180556"/>
    </source>
</evidence>
<proteinExistence type="predicted"/>
<comment type="caution">
    <text evidence="4">The sequence shown here is derived from an EMBL/GenBank/DDBJ whole genome shotgun (WGS) entry which is preliminary data.</text>
</comment>
<protein>
    <submittedName>
        <fullName evidence="4">DUF2510 domain-containing protein</fullName>
    </submittedName>
</protein>
<organism evidence="4 5">
    <name type="scientific">Streptomyces stephensoniae</name>
    <dbReference type="NCBI Taxonomy" id="3375367"/>
    <lineage>
        <taxon>Bacteria</taxon>
        <taxon>Bacillati</taxon>
        <taxon>Actinomycetota</taxon>
        <taxon>Actinomycetes</taxon>
        <taxon>Kitasatosporales</taxon>
        <taxon>Streptomycetaceae</taxon>
        <taxon>Streptomyces</taxon>
    </lineage>
</organism>
<dbReference type="RefSeq" id="WP_311604387.1">
    <property type="nucleotide sequence ID" value="NZ_JAVRFG010000039.1"/>
</dbReference>
<feature type="domain" description="DUF2510" evidence="3">
    <location>
        <begin position="7"/>
        <end position="38"/>
    </location>
</feature>
<dbReference type="EMBL" id="JAVRFG010000039">
    <property type="protein sequence ID" value="MDT0493858.1"/>
    <property type="molecule type" value="Genomic_DNA"/>
</dbReference>
<accession>A0ABU2W8Q2</accession>
<dbReference type="Proteomes" id="UP001180556">
    <property type="component" value="Unassembled WGS sequence"/>
</dbReference>
<keyword evidence="2" id="KW-0812">Transmembrane</keyword>
<feature type="region of interest" description="Disordered" evidence="1">
    <location>
        <begin position="101"/>
        <end position="138"/>
    </location>
</feature>
<evidence type="ECO:0000256" key="1">
    <source>
        <dbReference type="SAM" id="MobiDB-lite"/>
    </source>
</evidence>
<dbReference type="InterPro" id="IPR018929">
    <property type="entry name" value="DUF2510"/>
</dbReference>
<name>A0ABU2W8Q2_9ACTN</name>
<feature type="compositionally biased region" description="Low complexity" evidence="1">
    <location>
        <begin position="101"/>
        <end position="131"/>
    </location>
</feature>
<sequence>MSFATPPGWYPDAGAPGTERWWDGTAWTAHTRASAAAHHVPHAPTQQPYAPQTFGPPTAPVPPRGGGRTGVLAIALSGALVLATAVTAVFLLGPDDSGTGAAPGPGAATDTPAPTAPATASATPSPSPSTGDPDEDPAVLVDQLNGITLAVPDGWEKSTRASDAVPTMRTAVSYDCPGTDASFCYRGTVSTRTAQAGESDPEAIAEADITTAADKAYGEDDLGRSTHGGITSHKVLASEPVTVAGRTGHLVRWRVVTGKGPGGTVQSLAFPSTVGSGTPVIVRFAFDAGRTELPVSLMDTITRSIRPIGDSATSGGVGASIGP</sequence>
<keyword evidence="2" id="KW-1133">Transmembrane helix</keyword>
<evidence type="ECO:0000313" key="4">
    <source>
        <dbReference type="EMBL" id="MDT0493858.1"/>
    </source>
</evidence>
<dbReference type="Pfam" id="PF10708">
    <property type="entry name" value="DUF2510"/>
    <property type="match status" value="1"/>
</dbReference>